<dbReference type="Gene3D" id="2.140.10.10">
    <property type="entry name" value="Quinoprotein alcohol dehydrogenase-like superfamily"/>
    <property type="match status" value="1"/>
</dbReference>
<comment type="similarity">
    <text evidence="2">Belongs to the COBRA family.</text>
</comment>
<evidence type="ECO:0000259" key="7">
    <source>
        <dbReference type="Pfam" id="PF25079"/>
    </source>
</evidence>
<evidence type="ECO:0000256" key="5">
    <source>
        <dbReference type="ARBA" id="ARBA00023180"/>
    </source>
</evidence>
<dbReference type="PANTHER" id="PTHR31673">
    <property type="entry name" value="PROTEIN COBRA"/>
    <property type="match status" value="1"/>
</dbReference>
<dbReference type="InterPro" id="IPR006918">
    <property type="entry name" value="COBRA_pln"/>
</dbReference>
<dbReference type="GO" id="GO:0052324">
    <property type="term" value="P:plant-type cell wall cellulose biosynthetic process"/>
    <property type="evidence" value="ECO:0007669"/>
    <property type="project" value="TreeGrafter"/>
</dbReference>
<dbReference type="InterPro" id="IPR056900">
    <property type="entry name" value="COB_C"/>
</dbReference>
<evidence type="ECO:0000256" key="1">
    <source>
        <dbReference type="ARBA" id="ARBA00004609"/>
    </source>
</evidence>
<keyword evidence="3" id="KW-0336">GPI-anchor</keyword>
<dbReference type="SUPFAM" id="SSF50998">
    <property type="entry name" value="Quinoprotein alcohol dehydrogenase-like"/>
    <property type="match status" value="1"/>
</dbReference>
<proteinExistence type="inferred from homology"/>
<dbReference type="EMBL" id="JANJYJ010000002">
    <property type="protein sequence ID" value="KAK3227578.1"/>
    <property type="molecule type" value="Genomic_DNA"/>
</dbReference>
<dbReference type="Pfam" id="PF25079">
    <property type="entry name" value="COB_C"/>
    <property type="match status" value="1"/>
</dbReference>
<evidence type="ECO:0000256" key="2">
    <source>
        <dbReference type="ARBA" id="ARBA00005507"/>
    </source>
</evidence>
<dbReference type="InterPro" id="IPR018391">
    <property type="entry name" value="PQQ_b-propeller_rpt"/>
</dbReference>
<dbReference type="Proteomes" id="UP001281410">
    <property type="component" value="Unassembled WGS sequence"/>
</dbReference>
<evidence type="ECO:0000256" key="4">
    <source>
        <dbReference type="ARBA" id="ARBA00022729"/>
    </source>
</evidence>
<keyword evidence="5" id="KW-0325">Glycoprotein</keyword>
<sequence length="567" mass="63861">MVEIYTTGDMQVRRPKSCLKTVSKLSLKWEFYAGKDISATPSIFNGTLYFPSWNGNIYAVKASDGSLVWKKNLQNLTGFSTTSGLIANVHWKVSRSTPTIVVDDDHDHDLLIIGVYGPAFVVAVKRSTGELVWSTQPDHNPAAVITMSDGYDPLDPHSNITITWDLLQSNEATNDVTVSIFNFQSYRHVDEPGWRVSWAWPADEVIWSMVGAEATEQGNCSAFRARVPLPHCCEKRPVIVDLLPGAPYNQQTKNCCKGGVLTSMSQDPSKSASTFQMNVGGVVNYTGFAMPVNFSLGVPGYTCGDPFEVPPSRFSTDKGRRWTQALRTWNVTCMYSQFLASQNPKCCVSLSAFYNDTIIPCPRCSCQCQDDHTANCIKYGETPSLLQQKHDPNEEPPQAVICSEHMCPIRVHWHVKQSYKEYWRVKITVTNLNVMRNYSQWNMVVLHPNLRSVTQVFSFNYKPLNQYNGYINDTGMLWGIQYYNDMLLQAGESGNVQTEILFHKDEGTFTFGQGWAFPRRIMFNGDECVMPPPDQYPTLPNTAHHSASTPTFITILFSFLLFLKLVL</sequence>
<comment type="subcellular location">
    <subcellularLocation>
        <location evidence="1">Cell membrane</location>
        <topology evidence="1">Lipid-anchor</topology>
        <topology evidence="1">GPI-anchor</topology>
    </subcellularLocation>
</comment>
<dbReference type="GO" id="GO:0098552">
    <property type="term" value="C:side of membrane"/>
    <property type="evidence" value="ECO:0007669"/>
    <property type="project" value="UniProtKB-KW"/>
</dbReference>
<dbReference type="AlphaFoldDB" id="A0AAE0B068"/>
<keyword evidence="9" id="KW-1185">Reference proteome</keyword>
<name>A0AAE0B068_9ROSI</name>
<evidence type="ECO:0000256" key="3">
    <source>
        <dbReference type="ARBA" id="ARBA00022622"/>
    </source>
</evidence>
<dbReference type="SMART" id="SM00564">
    <property type="entry name" value="PQQ"/>
    <property type="match status" value="2"/>
</dbReference>
<keyword evidence="6" id="KW-0449">Lipoprotein</keyword>
<reference evidence="8" key="1">
    <citation type="journal article" date="2023" name="Plant J.">
        <title>Genome sequences and population genomics provide insights into the demographic history, inbreeding, and mutation load of two 'living fossil' tree species of Dipteronia.</title>
        <authorList>
            <person name="Feng Y."/>
            <person name="Comes H.P."/>
            <person name="Chen J."/>
            <person name="Zhu S."/>
            <person name="Lu R."/>
            <person name="Zhang X."/>
            <person name="Li P."/>
            <person name="Qiu J."/>
            <person name="Olsen K.M."/>
            <person name="Qiu Y."/>
        </authorList>
    </citation>
    <scope>NUCLEOTIDE SEQUENCE</scope>
    <source>
        <strain evidence="8">NBL</strain>
    </source>
</reference>
<comment type="caution">
    <text evidence="8">The sequence shown here is derived from an EMBL/GenBank/DDBJ whole genome shotgun (WGS) entry which is preliminary data.</text>
</comment>
<gene>
    <name evidence="8" type="ORF">Dsin_007440</name>
</gene>
<feature type="domain" description="COBRA C-terminal" evidence="7">
    <location>
        <begin position="345"/>
        <end position="537"/>
    </location>
</feature>
<dbReference type="InterPro" id="IPR011047">
    <property type="entry name" value="Quinoprotein_ADH-like_sf"/>
</dbReference>
<dbReference type="PANTHER" id="PTHR31673:SF30">
    <property type="entry name" value="COBRA-LIKE PROTEIN 6"/>
    <property type="match status" value="1"/>
</dbReference>
<keyword evidence="4" id="KW-0732">Signal</keyword>
<organism evidence="8 9">
    <name type="scientific">Dipteronia sinensis</name>
    <dbReference type="NCBI Taxonomy" id="43782"/>
    <lineage>
        <taxon>Eukaryota</taxon>
        <taxon>Viridiplantae</taxon>
        <taxon>Streptophyta</taxon>
        <taxon>Embryophyta</taxon>
        <taxon>Tracheophyta</taxon>
        <taxon>Spermatophyta</taxon>
        <taxon>Magnoliopsida</taxon>
        <taxon>eudicotyledons</taxon>
        <taxon>Gunneridae</taxon>
        <taxon>Pentapetalae</taxon>
        <taxon>rosids</taxon>
        <taxon>malvids</taxon>
        <taxon>Sapindales</taxon>
        <taxon>Sapindaceae</taxon>
        <taxon>Hippocastanoideae</taxon>
        <taxon>Acereae</taxon>
        <taxon>Dipteronia</taxon>
    </lineage>
</organism>
<evidence type="ECO:0000313" key="9">
    <source>
        <dbReference type="Proteomes" id="UP001281410"/>
    </source>
</evidence>
<evidence type="ECO:0000256" key="6">
    <source>
        <dbReference type="ARBA" id="ARBA00023288"/>
    </source>
</evidence>
<evidence type="ECO:0000313" key="8">
    <source>
        <dbReference type="EMBL" id="KAK3227578.1"/>
    </source>
</evidence>
<accession>A0AAE0B068</accession>
<protein>
    <recommendedName>
        <fullName evidence="7">COBRA C-terminal domain-containing protein</fullName>
    </recommendedName>
</protein>
<keyword evidence="3" id="KW-0472">Membrane</keyword>
<dbReference type="Pfam" id="PF04833">
    <property type="entry name" value="COBRA"/>
    <property type="match status" value="1"/>
</dbReference>
<dbReference type="GO" id="GO:0005886">
    <property type="term" value="C:plasma membrane"/>
    <property type="evidence" value="ECO:0007669"/>
    <property type="project" value="UniProtKB-SubCell"/>
</dbReference>
<dbReference type="GO" id="GO:0010215">
    <property type="term" value="P:cellulose microfibril organization"/>
    <property type="evidence" value="ECO:0007669"/>
    <property type="project" value="InterPro"/>
</dbReference>